<evidence type="ECO:0000256" key="2">
    <source>
        <dbReference type="ARBA" id="ARBA00022649"/>
    </source>
</evidence>
<dbReference type="SUPFAM" id="SSF88723">
    <property type="entry name" value="PIN domain-like"/>
    <property type="match status" value="1"/>
</dbReference>
<comment type="similarity">
    <text evidence="7 8">Belongs to the PINc/VapC protein family.</text>
</comment>
<dbReference type="Pfam" id="PF01850">
    <property type="entry name" value="PIN"/>
    <property type="match status" value="1"/>
</dbReference>
<dbReference type="GO" id="GO:0090729">
    <property type="term" value="F:toxin activity"/>
    <property type="evidence" value="ECO:0007669"/>
    <property type="project" value="UniProtKB-KW"/>
</dbReference>
<evidence type="ECO:0000313" key="10">
    <source>
        <dbReference type="EMBL" id="PVM88012.1"/>
    </source>
</evidence>
<feature type="binding site" evidence="8">
    <location>
        <position position="13"/>
    </location>
    <ligand>
        <name>Mg(2+)</name>
        <dbReference type="ChEBI" id="CHEBI:18420"/>
    </ligand>
</feature>
<comment type="caution">
    <text evidence="10">The sequence shown here is derived from an EMBL/GenBank/DDBJ whole genome shotgun (WGS) entry which is preliminary data.</text>
</comment>
<reference evidence="10 11" key="1">
    <citation type="submission" date="2018-04" db="EMBL/GenBank/DDBJ databases">
        <title>The genome sequence of Caulobacter sp. 736.</title>
        <authorList>
            <person name="Gao J."/>
            <person name="Sun J."/>
        </authorList>
    </citation>
    <scope>NUCLEOTIDE SEQUENCE [LARGE SCALE GENOMIC DNA]</scope>
    <source>
        <strain evidence="10 11">736</strain>
    </source>
</reference>
<keyword evidence="3 8" id="KW-0540">Nuclease</keyword>
<dbReference type="CDD" id="cd09871">
    <property type="entry name" value="PIN_MtVapC28-VapC30-like"/>
    <property type="match status" value="1"/>
</dbReference>
<evidence type="ECO:0000256" key="1">
    <source>
        <dbReference type="ARBA" id="ARBA00001946"/>
    </source>
</evidence>
<keyword evidence="2 8" id="KW-1277">Toxin-antitoxin system</keyword>
<organism evidence="10 11">
    <name type="scientific">Caulobacter radicis</name>
    <dbReference type="NCBI Taxonomy" id="2172650"/>
    <lineage>
        <taxon>Bacteria</taxon>
        <taxon>Pseudomonadati</taxon>
        <taxon>Pseudomonadota</taxon>
        <taxon>Alphaproteobacteria</taxon>
        <taxon>Caulobacterales</taxon>
        <taxon>Caulobacteraceae</taxon>
        <taxon>Caulobacter</taxon>
    </lineage>
</organism>
<dbReference type="InterPro" id="IPR050556">
    <property type="entry name" value="Type_II_TA_system_RNase"/>
</dbReference>
<evidence type="ECO:0000256" key="5">
    <source>
        <dbReference type="ARBA" id="ARBA00022801"/>
    </source>
</evidence>
<feature type="domain" description="PIN" evidence="9">
    <location>
        <begin position="10"/>
        <end position="131"/>
    </location>
</feature>
<evidence type="ECO:0000313" key="11">
    <source>
        <dbReference type="Proteomes" id="UP000244913"/>
    </source>
</evidence>
<comment type="cofactor">
    <cofactor evidence="1 8">
        <name>Mg(2+)</name>
        <dbReference type="ChEBI" id="CHEBI:18420"/>
    </cofactor>
</comment>
<keyword evidence="11" id="KW-1185">Reference proteome</keyword>
<dbReference type="Proteomes" id="UP000244913">
    <property type="component" value="Unassembled WGS sequence"/>
</dbReference>
<dbReference type="GO" id="GO:0004540">
    <property type="term" value="F:RNA nuclease activity"/>
    <property type="evidence" value="ECO:0007669"/>
    <property type="project" value="InterPro"/>
</dbReference>
<keyword evidence="6 8" id="KW-0460">Magnesium</keyword>
<dbReference type="EC" id="3.1.-.-" evidence="8"/>
<evidence type="ECO:0000259" key="9">
    <source>
        <dbReference type="Pfam" id="PF01850"/>
    </source>
</evidence>
<gene>
    <name evidence="8" type="primary">vapC</name>
    <name evidence="10" type="ORF">DDF65_03575</name>
</gene>
<dbReference type="PANTHER" id="PTHR33653">
    <property type="entry name" value="RIBONUCLEASE VAPC2"/>
    <property type="match status" value="1"/>
</dbReference>
<dbReference type="InterPro" id="IPR029060">
    <property type="entry name" value="PIN-like_dom_sf"/>
</dbReference>
<keyword evidence="5 8" id="KW-0378">Hydrolase</keyword>
<evidence type="ECO:0000256" key="7">
    <source>
        <dbReference type="ARBA" id="ARBA00038093"/>
    </source>
</evidence>
<name>A0A2T9JWB2_9CAUL</name>
<dbReference type="EMBL" id="QDKP01000011">
    <property type="protein sequence ID" value="PVM88012.1"/>
    <property type="molecule type" value="Genomic_DNA"/>
</dbReference>
<evidence type="ECO:0000256" key="8">
    <source>
        <dbReference type="HAMAP-Rule" id="MF_00265"/>
    </source>
</evidence>
<dbReference type="Gene3D" id="3.40.50.1010">
    <property type="entry name" value="5'-nuclease"/>
    <property type="match status" value="1"/>
</dbReference>
<evidence type="ECO:0000256" key="6">
    <source>
        <dbReference type="ARBA" id="ARBA00022842"/>
    </source>
</evidence>
<dbReference type="PANTHER" id="PTHR33653:SF1">
    <property type="entry name" value="RIBONUCLEASE VAPC2"/>
    <property type="match status" value="1"/>
</dbReference>
<evidence type="ECO:0000256" key="4">
    <source>
        <dbReference type="ARBA" id="ARBA00022723"/>
    </source>
</evidence>
<dbReference type="GO" id="GO:0016787">
    <property type="term" value="F:hydrolase activity"/>
    <property type="evidence" value="ECO:0007669"/>
    <property type="project" value="UniProtKB-KW"/>
</dbReference>
<dbReference type="AlphaFoldDB" id="A0A2T9JWB2"/>
<comment type="function">
    <text evidence="8">Toxic component of a toxin-antitoxin (TA) system. An RNase.</text>
</comment>
<dbReference type="HAMAP" id="MF_00265">
    <property type="entry name" value="VapC_Nob1"/>
    <property type="match status" value="1"/>
</dbReference>
<evidence type="ECO:0000256" key="3">
    <source>
        <dbReference type="ARBA" id="ARBA00022722"/>
    </source>
</evidence>
<dbReference type="InterPro" id="IPR002716">
    <property type="entry name" value="PIN_dom"/>
</dbReference>
<accession>A0A2T9JWB2</accession>
<dbReference type="GO" id="GO:0000287">
    <property type="term" value="F:magnesium ion binding"/>
    <property type="evidence" value="ECO:0007669"/>
    <property type="project" value="UniProtKB-UniRule"/>
</dbReference>
<feature type="binding site" evidence="8">
    <location>
        <position position="106"/>
    </location>
    <ligand>
        <name>Mg(2+)</name>
        <dbReference type="ChEBI" id="CHEBI:18420"/>
    </ligand>
</feature>
<proteinExistence type="inferred from homology"/>
<dbReference type="InterPro" id="IPR022907">
    <property type="entry name" value="VapC_family"/>
</dbReference>
<keyword evidence="4 8" id="KW-0479">Metal-binding</keyword>
<keyword evidence="8" id="KW-0800">Toxin</keyword>
<protein>
    <recommendedName>
        <fullName evidence="8">Ribonuclease VapC</fullName>
        <shortName evidence="8">RNase VapC</shortName>
        <ecNumber evidence="8">3.1.-.-</ecNumber>
    </recommendedName>
    <alternativeName>
        <fullName evidence="8">Toxin VapC</fullName>
    </alternativeName>
</protein>
<sequence length="136" mass="15119">MRRRRPAEVIVVDTSALIAIFQREPEGEAFLQTIVGTEKPLVAAPTRLEAYIVIHRRFGAKAAEDFEALVADLNLTVVAFDEHLLATAKDAYRRFSQGRHGLNFGDCFAYGLAKARDLPLLFKGEDFAATDVKRAL</sequence>